<organism evidence="9 10">
    <name type="scientific">Zostera marina</name>
    <name type="common">Eelgrass</name>
    <dbReference type="NCBI Taxonomy" id="29655"/>
    <lineage>
        <taxon>Eukaryota</taxon>
        <taxon>Viridiplantae</taxon>
        <taxon>Streptophyta</taxon>
        <taxon>Embryophyta</taxon>
        <taxon>Tracheophyta</taxon>
        <taxon>Spermatophyta</taxon>
        <taxon>Magnoliopsida</taxon>
        <taxon>Liliopsida</taxon>
        <taxon>Zosteraceae</taxon>
        <taxon>Zostera</taxon>
    </lineage>
</organism>
<feature type="domain" description="OVATE" evidence="8">
    <location>
        <begin position="257"/>
        <end position="318"/>
    </location>
</feature>
<dbReference type="InterPro" id="IPR038933">
    <property type="entry name" value="Ovate"/>
</dbReference>
<name>A0A0K9NGK8_ZOSMR</name>
<evidence type="ECO:0000256" key="3">
    <source>
        <dbReference type="ARBA" id="ARBA00023015"/>
    </source>
</evidence>
<reference evidence="10" key="1">
    <citation type="journal article" date="2016" name="Nature">
        <title>The genome of the seagrass Zostera marina reveals angiosperm adaptation to the sea.</title>
        <authorList>
            <person name="Olsen J.L."/>
            <person name="Rouze P."/>
            <person name="Verhelst B."/>
            <person name="Lin Y.-C."/>
            <person name="Bayer T."/>
            <person name="Collen J."/>
            <person name="Dattolo E."/>
            <person name="De Paoli E."/>
            <person name="Dittami S."/>
            <person name="Maumus F."/>
            <person name="Michel G."/>
            <person name="Kersting A."/>
            <person name="Lauritano C."/>
            <person name="Lohaus R."/>
            <person name="Toepel M."/>
            <person name="Tonon T."/>
            <person name="Vanneste K."/>
            <person name="Amirebrahimi M."/>
            <person name="Brakel J."/>
            <person name="Bostroem C."/>
            <person name="Chovatia M."/>
            <person name="Grimwood J."/>
            <person name="Jenkins J.W."/>
            <person name="Jueterbock A."/>
            <person name="Mraz A."/>
            <person name="Stam W.T."/>
            <person name="Tice H."/>
            <person name="Bornberg-Bauer E."/>
            <person name="Green P.J."/>
            <person name="Pearson G.A."/>
            <person name="Procaccini G."/>
            <person name="Duarte C.M."/>
            <person name="Schmutz J."/>
            <person name="Reusch T.B.H."/>
            <person name="Van de Peer Y."/>
        </authorList>
    </citation>
    <scope>NUCLEOTIDE SEQUENCE [LARGE SCALE GENOMIC DNA]</scope>
    <source>
        <strain evidence="10">cv. Finnish</strain>
    </source>
</reference>
<evidence type="ECO:0000256" key="4">
    <source>
        <dbReference type="ARBA" id="ARBA00023163"/>
    </source>
</evidence>
<accession>A0A0K9NGK8</accession>
<feature type="compositionally biased region" description="Basic residues" evidence="7">
    <location>
        <begin position="185"/>
        <end position="195"/>
    </location>
</feature>
<dbReference type="Pfam" id="PF04844">
    <property type="entry name" value="Ovate"/>
    <property type="match status" value="1"/>
</dbReference>
<gene>
    <name evidence="9" type="ORF">ZOSMA_9G00120</name>
</gene>
<feature type="compositionally biased region" description="Acidic residues" evidence="7">
    <location>
        <begin position="130"/>
        <end position="140"/>
    </location>
</feature>
<keyword evidence="10" id="KW-1185">Reference proteome</keyword>
<protein>
    <recommendedName>
        <fullName evidence="6">Transcription repressor</fullName>
    </recommendedName>
    <alternativeName>
        <fullName evidence="6">Ovate family protein</fullName>
    </alternativeName>
</protein>
<dbReference type="PANTHER" id="PTHR33057">
    <property type="entry name" value="TRANSCRIPTION REPRESSOR OFP7-RELATED"/>
    <property type="match status" value="1"/>
</dbReference>
<dbReference type="InterPro" id="IPR006458">
    <property type="entry name" value="Ovate_C"/>
</dbReference>
<evidence type="ECO:0000256" key="1">
    <source>
        <dbReference type="ARBA" id="ARBA00004123"/>
    </source>
</evidence>
<keyword evidence="2 6" id="KW-0678">Repressor</keyword>
<evidence type="ECO:0000259" key="8">
    <source>
        <dbReference type="PROSITE" id="PS51754"/>
    </source>
</evidence>
<evidence type="ECO:0000313" key="10">
    <source>
        <dbReference type="Proteomes" id="UP000036987"/>
    </source>
</evidence>
<dbReference type="NCBIfam" id="TIGR01568">
    <property type="entry name" value="A_thal_3678"/>
    <property type="match status" value="1"/>
</dbReference>
<feature type="compositionally biased region" description="Low complexity" evidence="7">
    <location>
        <begin position="154"/>
        <end position="166"/>
    </location>
</feature>
<dbReference type="GO" id="GO:0045892">
    <property type="term" value="P:negative regulation of DNA-templated transcription"/>
    <property type="evidence" value="ECO:0007669"/>
    <property type="project" value="UniProtKB-UniRule"/>
</dbReference>
<dbReference type="PANTHER" id="PTHR33057:SF224">
    <property type="entry name" value="TRANSCRIPTION REPRESSOR"/>
    <property type="match status" value="1"/>
</dbReference>
<comment type="subcellular location">
    <subcellularLocation>
        <location evidence="1 6">Nucleus</location>
    </subcellularLocation>
</comment>
<sequence length="321" mass="36687">METKKKNLKARFYKLFKSSNCTMTTKNIAKSVDNSVHFSPLSYHHPRSDDANTLFNLHRSLSVPFFSDDQPHSHIHHNLLAFHPSKASHKLRRAPSEFNLFWDKNFIASKKKFLRSNPYGFTSSASSSDIADEEEEEDDGGLFSSEEFETGTPFSSRQFSSDSSEFYYNPSLSGRKKISPMTMTGRRRLPPRPPRKLTTTNTYKKKLKRPSRKAKKVVEIVQEEEEEEEDEEEEVPCNAYAYTGDGDDDGESDGRGVAEVKDSTDPYADFSISMLEMIVKKQLFGRDKLESLLQCYLSLNQTHNHPIILRVFADICKTVLG</sequence>
<keyword evidence="4 6" id="KW-0804">Transcription</keyword>
<keyword evidence="5 6" id="KW-0539">Nucleus</keyword>
<feature type="region of interest" description="Disordered" evidence="7">
    <location>
        <begin position="121"/>
        <end position="205"/>
    </location>
</feature>
<evidence type="ECO:0000256" key="7">
    <source>
        <dbReference type="SAM" id="MobiDB-lite"/>
    </source>
</evidence>
<evidence type="ECO:0000256" key="5">
    <source>
        <dbReference type="ARBA" id="ARBA00023242"/>
    </source>
</evidence>
<comment type="function">
    <text evidence="6">Transcriptional repressor that regulates multiple aspects of plant growth and development.</text>
</comment>
<dbReference type="OrthoDB" id="1928390at2759"/>
<evidence type="ECO:0000313" key="9">
    <source>
        <dbReference type="EMBL" id="KMZ55911.1"/>
    </source>
</evidence>
<dbReference type="GO" id="GO:0005634">
    <property type="term" value="C:nucleus"/>
    <property type="evidence" value="ECO:0007669"/>
    <property type="project" value="UniProtKB-SubCell"/>
</dbReference>
<dbReference type="Proteomes" id="UP000036987">
    <property type="component" value="Unassembled WGS sequence"/>
</dbReference>
<evidence type="ECO:0000256" key="2">
    <source>
        <dbReference type="ARBA" id="ARBA00022491"/>
    </source>
</evidence>
<dbReference type="AlphaFoldDB" id="A0A0K9NGK8"/>
<proteinExistence type="predicted"/>
<dbReference type="EMBL" id="LFYR01002228">
    <property type="protein sequence ID" value="KMZ55911.1"/>
    <property type="molecule type" value="Genomic_DNA"/>
</dbReference>
<comment type="caution">
    <text evidence="9">The sequence shown here is derived from an EMBL/GenBank/DDBJ whole genome shotgun (WGS) entry which is preliminary data.</text>
</comment>
<dbReference type="PROSITE" id="PS51754">
    <property type="entry name" value="OVATE"/>
    <property type="match status" value="1"/>
</dbReference>
<evidence type="ECO:0000256" key="6">
    <source>
        <dbReference type="RuleBase" id="RU367028"/>
    </source>
</evidence>
<keyword evidence="3 6" id="KW-0805">Transcription regulation</keyword>